<evidence type="ECO:0000313" key="7">
    <source>
        <dbReference type="Proteomes" id="UP000467841"/>
    </source>
</evidence>
<keyword evidence="4" id="KW-0378">Hydrolase</keyword>
<comment type="caution">
    <text evidence="6">The sequence shown here is derived from an EMBL/GenBank/DDBJ whole genome shotgun (WGS) entry which is preliminary data.</text>
</comment>
<evidence type="ECO:0000256" key="4">
    <source>
        <dbReference type="ARBA" id="ARBA00022801"/>
    </source>
</evidence>
<evidence type="ECO:0000256" key="1">
    <source>
        <dbReference type="ARBA" id="ARBA00001946"/>
    </source>
</evidence>
<gene>
    <name evidence="6" type="ORF">MERR_LOCUS44095</name>
</gene>
<dbReference type="GO" id="GO:0000287">
    <property type="term" value="F:magnesium ion binding"/>
    <property type="evidence" value="ECO:0007669"/>
    <property type="project" value="TreeGrafter"/>
</dbReference>
<dbReference type="InterPro" id="IPR036412">
    <property type="entry name" value="HAD-like_sf"/>
</dbReference>
<protein>
    <recommendedName>
        <fullName evidence="8">Phosphoserine phosphatase</fullName>
    </recommendedName>
</protein>
<dbReference type="SUPFAM" id="SSF56784">
    <property type="entry name" value="HAD-like"/>
    <property type="match status" value="1"/>
</dbReference>
<accession>A0A6D2LAD6</accession>
<dbReference type="InterPro" id="IPR050582">
    <property type="entry name" value="HAD-like_SerB"/>
</dbReference>
<dbReference type="Proteomes" id="UP000467841">
    <property type="component" value="Unassembled WGS sequence"/>
</dbReference>
<evidence type="ECO:0000256" key="3">
    <source>
        <dbReference type="ARBA" id="ARBA00022723"/>
    </source>
</evidence>
<dbReference type="OrthoDB" id="27226at2759"/>
<keyword evidence="7" id="KW-1185">Reference proteome</keyword>
<dbReference type="Gene3D" id="1.10.150.210">
    <property type="entry name" value="Phosphoserine phosphatase, domain 2"/>
    <property type="match status" value="1"/>
</dbReference>
<comment type="cofactor">
    <cofactor evidence="1">
        <name>Mg(2+)</name>
        <dbReference type="ChEBI" id="CHEBI:18420"/>
    </cofactor>
</comment>
<dbReference type="GO" id="GO:0036424">
    <property type="term" value="F:L-phosphoserine phosphatase activity"/>
    <property type="evidence" value="ECO:0007669"/>
    <property type="project" value="TreeGrafter"/>
</dbReference>
<reference evidence="6" key="1">
    <citation type="submission" date="2020-01" db="EMBL/GenBank/DDBJ databases">
        <authorList>
            <person name="Mishra B."/>
        </authorList>
    </citation>
    <scope>NUCLEOTIDE SEQUENCE [LARGE SCALE GENOMIC DNA]</scope>
</reference>
<keyword evidence="2" id="KW-0028">Amino-acid biosynthesis</keyword>
<dbReference type="PANTHER" id="PTHR43344">
    <property type="entry name" value="PHOSPHOSERINE PHOSPHATASE"/>
    <property type="match status" value="1"/>
</dbReference>
<name>A0A6D2LAD6_9BRAS</name>
<evidence type="ECO:0008006" key="8">
    <source>
        <dbReference type="Google" id="ProtNLM"/>
    </source>
</evidence>
<dbReference type="FunFam" id="3.40.50.1000:FF:000114">
    <property type="entry name" value="Phosphoserine phosphatase, chloroplastic"/>
    <property type="match status" value="1"/>
</dbReference>
<evidence type="ECO:0000256" key="5">
    <source>
        <dbReference type="ARBA" id="ARBA00022842"/>
    </source>
</evidence>
<keyword evidence="5" id="KW-0460">Magnesium</keyword>
<evidence type="ECO:0000313" key="6">
    <source>
        <dbReference type="EMBL" id="CAA7056859.1"/>
    </source>
</evidence>
<dbReference type="FunFam" id="1.10.150.210:FF:000003">
    <property type="entry name" value="Phosphoserine phosphatase SerB"/>
    <property type="match status" value="1"/>
</dbReference>
<dbReference type="GO" id="GO:0006564">
    <property type="term" value="P:L-serine biosynthetic process"/>
    <property type="evidence" value="ECO:0007669"/>
    <property type="project" value="TreeGrafter"/>
</dbReference>
<proteinExistence type="predicted"/>
<keyword evidence="3" id="KW-0479">Metal-binding</keyword>
<dbReference type="AlphaFoldDB" id="A0A6D2LAD6"/>
<dbReference type="GO" id="GO:0009507">
    <property type="term" value="C:chloroplast"/>
    <property type="evidence" value="ECO:0007669"/>
    <property type="project" value="TreeGrafter"/>
</dbReference>
<organism evidence="6 7">
    <name type="scientific">Microthlaspi erraticum</name>
    <dbReference type="NCBI Taxonomy" id="1685480"/>
    <lineage>
        <taxon>Eukaryota</taxon>
        <taxon>Viridiplantae</taxon>
        <taxon>Streptophyta</taxon>
        <taxon>Embryophyta</taxon>
        <taxon>Tracheophyta</taxon>
        <taxon>Spermatophyta</taxon>
        <taxon>Magnoliopsida</taxon>
        <taxon>eudicotyledons</taxon>
        <taxon>Gunneridae</taxon>
        <taxon>Pentapetalae</taxon>
        <taxon>rosids</taxon>
        <taxon>malvids</taxon>
        <taxon>Brassicales</taxon>
        <taxon>Brassicaceae</taxon>
        <taxon>Coluteocarpeae</taxon>
        <taxon>Microthlaspi</taxon>
    </lineage>
</organism>
<dbReference type="PANTHER" id="PTHR43344:SF2">
    <property type="entry name" value="PHOSPHOSERINE PHOSPHATASE"/>
    <property type="match status" value="1"/>
</dbReference>
<sequence length="168" mass="18504">MEALTTSRVVPIQVPCRKLSPAFDNLQSSLEFRRSPCKGGVSIMNHPKLLRPVTASAQPQELTSLGHEGNVVPSKEILDLWRNVEAVCFDVDSTVCVDEGIDELAEFCGAGKAVAEWTARAMGGSVPFEEALAARLSLFKPSLSKVEEFLEKRPPRYCFFTMIQATYP</sequence>
<evidence type="ECO:0000256" key="2">
    <source>
        <dbReference type="ARBA" id="ARBA00022605"/>
    </source>
</evidence>
<dbReference type="EMBL" id="CACVBM020001661">
    <property type="protein sequence ID" value="CAA7056859.1"/>
    <property type="molecule type" value="Genomic_DNA"/>
</dbReference>